<proteinExistence type="predicted"/>
<evidence type="ECO:0000313" key="2">
    <source>
        <dbReference type="EMBL" id="KRL37375.1"/>
    </source>
</evidence>
<comment type="caution">
    <text evidence="2">The sequence shown here is derived from an EMBL/GenBank/DDBJ whole genome shotgun (WGS) entry which is preliminary data.</text>
</comment>
<dbReference type="EMBL" id="AZEG01000012">
    <property type="protein sequence ID" value="KRL37375.1"/>
    <property type="molecule type" value="Genomic_DNA"/>
</dbReference>
<dbReference type="AlphaFoldDB" id="A0A0R1PXX8"/>
<gene>
    <name evidence="2" type="ORF">FD20_GL000407</name>
</gene>
<organism evidence="2 3">
    <name type="scientific">Liquorilactobacillus uvarum DSM 19971</name>
    <dbReference type="NCBI Taxonomy" id="1423812"/>
    <lineage>
        <taxon>Bacteria</taxon>
        <taxon>Bacillati</taxon>
        <taxon>Bacillota</taxon>
        <taxon>Bacilli</taxon>
        <taxon>Lactobacillales</taxon>
        <taxon>Lactobacillaceae</taxon>
        <taxon>Liquorilactobacillus</taxon>
    </lineage>
</organism>
<keyword evidence="3" id="KW-1185">Reference proteome</keyword>
<dbReference type="PATRIC" id="fig|1423812.3.peg.426"/>
<keyword evidence="1" id="KW-1133">Transmembrane helix</keyword>
<evidence type="ECO:0000256" key="1">
    <source>
        <dbReference type="SAM" id="Phobius"/>
    </source>
</evidence>
<evidence type="ECO:0000313" key="3">
    <source>
        <dbReference type="Proteomes" id="UP000051155"/>
    </source>
</evidence>
<accession>A0A0R1PXX8</accession>
<dbReference type="Proteomes" id="UP000051155">
    <property type="component" value="Unassembled WGS sequence"/>
</dbReference>
<keyword evidence="1" id="KW-0812">Transmembrane</keyword>
<protein>
    <submittedName>
        <fullName evidence="2">Uncharacterized protein</fullName>
    </submittedName>
</protein>
<name>A0A0R1PXX8_9LACO</name>
<reference evidence="2 3" key="1">
    <citation type="journal article" date="2015" name="Genome Announc.">
        <title>Expanding the biotechnology potential of lactobacilli through comparative genomics of 213 strains and associated genera.</title>
        <authorList>
            <person name="Sun Z."/>
            <person name="Harris H.M."/>
            <person name="McCann A."/>
            <person name="Guo C."/>
            <person name="Argimon S."/>
            <person name="Zhang W."/>
            <person name="Yang X."/>
            <person name="Jeffery I.B."/>
            <person name="Cooney J.C."/>
            <person name="Kagawa T.F."/>
            <person name="Liu W."/>
            <person name="Song Y."/>
            <person name="Salvetti E."/>
            <person name="Wrobel A."/>
            <person name="Rasinkangas P."/>
            <person name="Parkhill J."/>
            <person name="Rea M.C."/>
            <person name="O'Sullivan O."/>
            <person name="Ritari J."/>
            <person name="Douillard F.P."/>
            <person name="Paul Ross R."/>
            <person name="Yang R."/>
            <person name="Briner A.E."/>
            <person name="Felis G.E."/>
            <person name="de Vos W.M."/>
            <person name="Barrangou R."/>
            <person name="Klaenhammer T.R."/>
            <person name="Caufield P.W."/>
            <person name="Cui Y."/>
            <person name="Zhang H."/>
            <person name="O'Toole P.W."/>
        </authorList>
    </citation>
    <scope>NUCLEOTIDE SEQUENCE [LARGE SCALE GENOMIC DNA]</scope>
    <source>
        <strain evidence="2 3">DSM 19971</strain>
    </source>
</reference>
<sequence length="53" mass="6325">MTLGQKAIKIEYTKSWKKIFFFSFFVGLTLIEPMWDSSNIFEGYDLKTHRDDT</sequence>
<keyword evidence="1" id="KW-0472">Membrane</keyword>
<dbReference type="STRING" id="1423812.FD20_GL000407"/>
<feature type="transmembrane region" description="Helical" evidence="1">
    <location>
        <begin position="19"/>
        <end position="35"/>
    </location>
</feature>